<name>A0A7Y2H159_UNCEI</name>
<dbReference type="Gene3D" id="3.40.50.150">
    <property type="entry name" value="Vaccinia Virus protein VP39"/>
    <property type="match status" value="1"/>
</dbReference>
<evidence type="ECO:0000313" key="2">
    <source>
        <dbReference type="Proteomes" id="UP000547674"/>
    </source>
</evidence>
<evidence type="ECO:0000313" key="1">
    <source>
        <dbReference type="EMBL" id="NNF05302.1"/>
    </source>
</evidence>
<accession>A0A7Y2H159</accession>
<dbReference type="InterPro" id="IPR029063">
    <property type="entry name" value="SAM-dependent_MTases_sf"/>
</dbReference>
<organism evidence="1 2">
    <name type="scientific">Eiseniibacteriota bacterium</name>
    <dbReference type="NCBI Taxonomy" id="2212470"/>
    <lineage>
        <taxon>Bacteria</taxon>
        <taxon>Candidatus Eiseniibacteriota</taxon>
    </lineage>
</organism>
<dbReference type="Proteomes" id="UP000547674">
    <property type="component" value="Unassembled WGS sequence"/>
</dbReference>
<protein>
    <recommendedName>
        <fullName evidence="3">Class I SAM-dependent methyltransferase</fullName>
    </recommendedName>
</protein>
<evidence type="ECO:0008006" key="3">
    <source>
        <dbReference type="Google" id="ProtNLM"/>
    </source>
</evidence>
<dbReference type="AlphaFoldDB" id="A0A7Y2H159"/>
<comment type="caution">
    <text evidence="1">The sequence shown here is derived from an EMBL/GenBank/DDBJ whole genome shotgun (WGS) entry which is preliminary data.</text>
</comment>
<dbReference type="SUPFAM" id="SSF53335">
    <property type="entry name" value="S-adenosyl-L-methionine-dependent methyltransferases"/>
    <property type="match status" value="1"/>
</dbReference>
<dbReference type="EMBL" id="JABDJR010000030">
    <property type="protein sequence ID" value="NNF05302.1"/>
    <property type="molecule type" value="Genomic_DNA"/>
</dbReference>
<proteinExistence type="predicted"/>
<gene>
    <name evidence="1" type="ORF">HKN21_00945</name>
</gene>
<sequence length="333" mass="36852">MKIASFALLCGLLLSCQKDAPVAEVPQGPVTDKLKAEAQELRGLFTTELSQSFLEATNFLPEPSARTIMYNKAERKAYTLAQTATMNPHDLHGYEEEVLEPTFYYNTKYGTPLAFCRVVEILGSHGIEKFDGKKIADFGFGSIGQLRLMASLGAEAYGIDVDEMLETLYSEPGDTGKIQGKGKSGSVELLIGQYPAEQALVDRLGNGVDVFVSKNTLKNGYINPAEEVDPRLLIDLGVENEAFLEHVHSALRKDGLFLIYNLSPPQKKDRYIPWADGRSPFTKEQFEAAGFEVVVFDENDDQTARAMGKALGWDASMNLNTDLFALYTLVRKR</sequence>
<reference evidence="1 2" key="1">
    <citation type="submission" date="2020-03" db="EMBL/GenBank/DDBJ databases">
        <title>Metabolic flexibility allows generalist bacteria to become dominant in a frequently disturbed ecosystem.</title>
        <authorList>
            <person name="Chen Y.-J."/>
            <person name="Leung P.M."/>
            <person name="Bay S.K."/>
            <person name="Hugenholtz P."/>
            <person name="Kessler A.J."/>
            <person name="Shelley G."/>
            <person name="Waite D.W."/>
            <person name="Cook P.L."/>
            <person name="Greening C."/>
        </authorList>
    </citation>
    <scope>NUCLEOTIDE SEQUENCE [LARGE SCALE GENOMIC DNA]</scope>
    <source>
        <strain evidence="1">SS_bin_28</strain>
    </source>
</reference>
<dbReference type="PROSITE" id="PS51257">
    <property type="entry name" value="PROKAR_LIPOPROTEIN"/>
    <property type="match status" value="1"/>
</dbReference>